<dbReference type="InterPro" id="IPR036259">
    <property type="entry name" value="MFS_trans_sf"/>
</dbReference>
<dbReference type="Proteomes" id="UP000444960">
    <property type="component" value="Unassembled WGS sequence"/>
</dbReference>
<evidence type="ECO:0000256" key="6">
    <source>
        <dbReference type="SAM" id="Phobius"/>
    </source>
</evidence>
<gene>
    <name evidence="8" type="ORF">nbrc107696_33670</name>
</gene>
<name>A0A7I9VCP6_9ACTN</name>
<evidence type="ECO:0000256" key="4">
    <source>
        <dbReference type="ARBA" id="ARBA00022989"/>
    </source>
</evidence>
<keyword evidence="3 6" id="KW-0812">Transmembrane</keyword>
<dbReference type="RefSeq" id="WP_161896543.1">
    <property type="nucleotide sequence ID" value="NZ_BJOV01000005.1"/>
</dbReference>
<feature type="transmembrane region" description="Helical" evidence="6">
    <location>
        <begin position="105"/>
        <end position="124"/>
    </location>
</feature>
<keyword evidence="9" id="KW-1185">Reference proteome</keyword>
<dbReference type="GO" id="GO:0005886">
    <property type="term" value="C:plasma membrane"/>
    <property type="evidence" value="ECO:0007669"/>
    <property type="project" value="UniProtKB-SubCell"/>
</dbReference>
<dbReference type="EMBL" id="BJOV01000005">
    <property type="protein sequence ID" value="GEE02921.1"/>
    <property type="molecule type" value="Genomic_DNA"/>
</dbReference>
<dbReference type="Gene3D" id="1.20.1250.20">
    <property type="entry name" value="MFS general substrate transporter like domains"/>
    <property type="match status" value="1"/>
</dbReference>
<comment type="caution">
    <text evidence="8">The sequence shown here is derived from an EMBL/GenBank/DDBJ whole genome shotgun (WGS) entry which is preliminary data.</text>
</comment>
<protein>
    <submittedName>
        <fullName evidence="8">MFS transporter</fullName>
    </submittedName>
</protein>
<evidence type="ECO:0000313" key="9">
    <source>
        <dbReference type="Proteomes" id="UP000444960"/>
    </source>
</evidence>
<dbReference type="InterPro" id="IPR020846">
    <property type="entry name" value="MFS_dom"/>
</dbReference>
<dbReference type="PROSITE" id="PS50850">
    <property type="entry name" value="MFS"/>
    <property type="match status" value="1"/>
</dbReference>
<dbReference type="GO" id="GO:0022857">
    <property type="term" value="F:transmembrane transporter activity"/>
    <property type="evidence" value="ECO:0007669"/>
    <property type="project" value="InterPro"/>
</dbReference>
<feature type="transmembrane region" description="Helical" evidence="6">
    <location>
        <begin position="193"/>
        <end position="213"/>
    </location>
</feature>
<organism evidence="8 9">
    <name type="scientific">Gordonia spumicola</name>
    <dbReference type="NCBI Taxonomy" id="589161"/>
    <lineage>
        <taxon>Bacteria</taxon>
        <taxon>Bacillati</taxon>
        <taxon>Actinomycetota</taxon>
        <taxon>Actinomycetes</taxon>
        <taxon>Mycobacteriales</taxon>
        <taxon>Gordoniaceae</taxon>
        <taxon>Gordonia</taxon>
    </lineage>
</organism>
<feature type="transmembrane region" description="Helical" evidence="6">
    <location>
        <begin position="412"/>
        <end position="432"/>
    </location>
</feature>
<dbReference type="AlphaFoldDB" id="A0A7I9VCP6"/>
<keyword evidence="5 6" id="KW-0472">Membrane</keyword>
<feature type="transmembrane region" description="Helical" evidence="6">
    <location>
        <begin position="386"/>
        <end position="406"/>
    </location>
</feature>
<feature type="transmembrane region" description="Helical" evidence="6">
    <location>
        <begin position="73"/>
        <end position="93"/>
    </location>
</feature>
<evidence type="ECO:0000256" key="2">
    <source>
        <dbReference type="ARBA" id="ARBA00022475"/>
    </source>
</evidence>
<evidence type="ECO:0000256" key="5">
    <source>
        <dbReference type="ARBA" id="ARBA00023136"/>
    </source>
</evidence>
<feature type="transmembrane region" description="Helical" evidence="6">
    <location>
        <begin position="323"/>
        <end position="344"/>
    </location>
</feature>
<dbReference type="Pfam" id="PF07690">
    <property type="entry name" value="MFS_1"/>
    <property type="match status" value="1"/>
</dbReference>
<dbReference type="InterPro" id="IPR050189">
    <property type="entry name" value="MFS_Efflux_Transporters"/>
</dbReference>
<reference evidence="9" key="1">
    <citation type="submission" date="2019-06" db="EMBL/GenBank/DDBJ databases">
        <title>Gordonia isolated from sludge of a wastewater treatment plant.</title>
        <authorList>
            <person name="Tamura T."/>
            <person name="Aoyama K."/>
            <person name="Kang Y."/>
            <person name="Saito S."/>
            <person name="Akiyama N."/>
            <person name="Yazawa K."/>
            <person name="Gonoi T."/>
            <person name="Mikami Y."/>
        </authorList>
    </citation>
    <scope>NUCLEOTIDE SEQUENCE [LARGE SCALE GENOMIC DNA]</scope>
    <source>
        <strain evidence="9">NBRC 107696</strain>
    </source>
</reference>
<dbReference type="SUPFAM" id="SSF103473">
    <property type="entry name" value="MFS general substrate transporter"/>
    <property type="match status" value="1"/>
</dbReference>
<feature type="transmembrane region" description="Helical" evidence="6">
    <location>
        <begin position="293"/>
        <end position="311"/>
    </location>
</feature>
<keyword evidence="2" id="KW-1003">Cell membrane</keyword>
<sequence>MALMTPRTGTEAAAAVAPITVDLPVGRVSSRRRFYPWVVFGLAFALLLSDYMSRQVLAAVFVPLGQELDLDKGQLGSLISVVALMVGLLTLPISILADRWGRVRSLVVMAILWSLATLACAFAQSYEQLLIARFFVGVGEAAYGSVGIALVLSLFAPRVHAALSASFMAGGSFGTMIGTALGGVVAVHFGWRWSIGAMAVLGLLLVAAFKIIVTEGRVRRHQALVDTPDEKQAAPATGSARAPLSSLFTNPAVLCAYIGSGLQMFMAAVMLTWLPTFFKEEYSMTVDTAGGAAAFFVLLVGSGMIVCGVIADRVSRRDATRKWTVGIGFCSIAFVSLMIAFALPTGGLQLALMAVGAFFSAGCSGTTAAMVASLTHKSVQASAMGTLTLANNLLGLAAAPFIIGILADHMSLADALKVAPLVYIPAALAMVVGRRMHPRGVAALAALSTAVEK</sequence>
<evidence type="ECO:0000313" key="8">
    <source>
        <dbReference type="EMBL" id="GEE02921.1"/>
    </source>
</evidence>
<feature type="domain" description="Major facilitator superfamily (MFS) profile" evidence="7">
    <location>
        <begin position="38"/>
        <end position="437"/>
    </location>
</feature>
<evidence type="ECO:0000256" key="1">
    <source>
        <dbReference type="ARBA" id="ARBA00004651"/>
    </source>
</evidence>
<dbReference type="InterPro" id="IPR011701">
    <property type="entry name" value="MFS"/>
</dbReference>
<dbReference type="PANTHER" id="PTHR43124:SF3">
    <property type="entry name" value="CHLORAMPHENICOL EFFLUX PUMP RV0191"/>
    <property type="match status" value="1"/>
</dbReference>
<evidence type="ECO:0000256" key="3">
    <source>
        <dbReference type="ARBA" id="ARBA00022692"/>
    </source>
</evidence>
<keyword evidence="4 6" id="KW-1133">Transmembrane helix</keyword>
<feature type="transmembrane region" description="Helical" evidence="6">
    <location>
        <begin position="167"/>
        <end position="187"/>
    </location>
</feature>
<dbReference type="OrthoDB" id="7002695at2"/>
<proteinExistence type="predicted"/>
<feature type="transmembrane region" description="Helical" evidence="6">
    <location>
        <begin position="350"/>
        <end position="374"/>
    </location>
</feature>
<comment type="subcellular location">
    <subcellularLocation>
        <location evidence="1">Cell membrane</location>
        <topology evidence="1">Multi-pass membrane protein</topology>
    </subcellularLocation>
</comment>
<feature type="transmembrane region" description="Helical" evidence="6">
    <location>
        <begin position="34"/>
        <end position="53"/>
    </location>
</feature>
<feature type="transmembrane region" description="Helical" evidence="6">
    <location>
        <begin position="130"/>
        <end position="155"/>
    </location>
</feature>
<accession>A0A7I9VCP6</accession>
<dbReference type="PANTHER" id="PTHR43124">
    <property type="entry name" value="PURINE EFFLUX PUMP PBUE"/>
    <property type="match status" value="1"/>
</dbReference>
<feature type="transmembrane region" description="Helical" evidence="6">
    <location>
        <begin position="251"/>
        <end position="273"/>
    </location>
</feature>
<evidence type="ECO:0000259" key="7">
    <source>
        <dbReference type="PROSITE" id="PS50850"/>
    </source>
</evidence>